<proteinExistence type="predicted"/>
<name>A0ACC2NAN3_9HYME</name>
<reference evidence="1" key="1">
    <citation type="submission" date="2023-04" db="EMBL/GenBank/DDBJ databases">
        <title>A chromosome-level genome assembly of the parasitoid wasp Eretmocerus hayati.</title>
        <authorList>
            <person name="Zhong Y."/>
            <person name="Liu S."/>
            <person name="Liu Y."/>
        </authorList>
    </citation>
    <scope>NUCLEOTIDE SEQUENCE</scope>
    <source>
        <strain evidence="1">ZJU_SS_LIU_2023</strain>
    </source>
</reference>
<accession>A0ACC2NAN3</accession>
<evidence type="ECO:0000313" key="2">
    <source>
        <dbReference type="Proteomes" id="UP001239111"/>
    </source>
</evidence>
<comment type="caution">
    <text evidence="1">The sequence shown here is derived from an EMBL/GenBank/DDBJ whole genome shotgun (WGS) entry which is preliminary data.</text>
</comment>
<dbReference type="EMBL" id="CM056744">
    <property type="protein sequence ID" value="KAJ8668259.1"/>
    <property type="molecule type" value="Genomic_DNA"/>
</dbReference>
<protein>
    <submittedName>
        <fullName evidence="1">Uncharacterized protein</fullName>
    </submittedName>
</protein>
<organism evidence="1 2">
    <name type="scientific">Eretmocerus hayati</name>
    <dbReference type="NCBI Taxonomy" id="131215"/>
    <lineage>
        <taxon>Eukaryota</taxon>
        <taxon>Metazoa</taxon>
        <taxon>Ecdysozoa</taxon>
        <taxon>Arthropoda</taxon>
        <taxon>Hexapoda</taxon>
        <taxon>Insecta</taxon>
        <taxon>Pterygota</taxon>
        <taxon>Neoptera</taxon>
        <taxon>Endopterygota</taxon>
        <taxon>Hymenoptera</taxon>
        <taxon>Apocrita</taxon>
        <taxon>Proctotrupomorpha</taxon>
        <taxon>Chalcidoidea</taxon>
        <taxon>Aphelinidae</taxon>
        <taxon>Aphelininae</taxon>
        <taxon>Eretmocerus</taxon>
    </lineage>
</organism>
<dbReference type="Proteomes" id="UP001239111">
    <property type="component" value="Chromosome 4"/>
</dbReference>
<gene>
    <name evidence="1" type="ORF">QAD02_009922</name>
</gene>
<evidence type="ECO:0000313" key="1">
    <source>
        <dbReference type="EMBL" id="KAJ8668259.1"/>
    </source>
</evidence>
<sequence>MPRRAAAALSVAEMYALVDAYAAHRTAALARALMATVKADCDRSQERERSAARRAEEKECLESLTEEQRREEIRKRRATRQKRARSQRYSESQRTRSSGSEPDYSDADTGIHSTGSKVHTPEPSLSPRAGSRNNEPRRKRSCRAKSAPTKHAATSSVHSVDEANPDEESASVQSVRTGSRNSERESVVSVQVHSAPQRPH</sequence>
<keyword evidence="2" id="KW-1185">Reference proteome</keyword>